<organism evidence="2 3">
    <name type="scientific">Portunus trituberculatus</name>
    <name type="common">Swimming crab</name>
    <name type="synonym">Neptunus trituberculatus</name>
    <dbReference type="NCBI Taxonomy" id="210409"/>
    <lineage>
        <taxon>Eukaryota</taxon>
        <taxon>Metazoa</taxon>
        <taxon>Ecdysozoa</taxon>
        <taxon>Arthropoda</taxon>
        <taxon>Crustacea</taxon>
        <taxon>Multicrustacea</taxon>
        <taxon>Malacostraca</taxon>
        <taxon>Eumalacostraca</taxon>
        <taxon>Eucarida</taxon>
        <taxon>Decapoda</taxon>
        <taxon>Pleocyemata</taxon>
        <taxon>Brachyura</taxon>
        <taxon>Eubrachyura</taxon>
        <taxon>Portunoidea</taxon>
        <taxon>Portunidae</taxon>
        <taxon>Portuninae</taxon>
        <taxon>Portunus</taxon>
    </lineage>
</organism>
<accession>A0A5B7GBD2</accession>
<dbReference type="AlphaFoldDB" id="A0A5B7GBD2"/>
<gene>
    <name evidence="2" type="ORF">E2C01_048591</name>
</gene>
<name>A0A5B7GBD2_PORTR</name>
<sequence>MPGRDADWTGDQLRGEGKPLGDGAHRDTRTRSGESQEATRPATQNPMCSLAGEIAKGGIYILCMSEIKGRLGLDTVLQTRVLRSVLQPSLCGLFGRPSGLGIS</sequence>
<comment type="caution">
    <text evidence="2">The sequence shown here is derived from an EMBL/GenBank/DDBJ whole genome shotgun (WGS) entry which is preliminary data.</text>
</comment>
<protein>
    <submittedName>
        <fullName evidence="2">Uncharacterized protein</fullName>
    </submittedName>
</protein>
<feature type="compositionally biased region" description="Polar residues" evidence="1">
    <location>
        <begin position="35"/>
        <end position="45"/>
    </location>
</feature>
<feature type="region of interest" description="Disordered" evidence="1">
    <location>
        <begin position="1"/>
        <end position="45"/>
    </location>
</feature>
<keyword evidence="3" id="KW-1185">Reference proteome</keyword>
<proteinExistence type="predicted"/>
<feature type="compositionally biased region" description="Basic and acidic residues" evidence="1">
    <location>
        <begin position="1"/>
        <end position="34"/>
    </location>
</feature>
<evidence type="ECO:0000313" key="3">
    <source>
        <dbReference type="Proteomes" id="UP000324222"/>
    </source>
</evidence>
<dbReference type="Proteomes" id="UP000324222">
    <property type="component" value="Unassembled WGS sequence"/>
</dbReference>
<evidence type="ECO:0000313" key="2">
    <source>
        <dbReference type="EMBL" id="MPC54667.1"/>
    </source>
</evidence>
<reference evidence="2 3" key="1">
    <citation type="submission" date="2019-05" db="EMBL/GenBank/DDBJ databases">
        <title>Another draft genome of Portunus trituberculatus and its Hox gene families provides insights of decapod evolution.</title>
        <authorList>
            <person name="Jeong J.-H."/>
            <person name="Song I."/>
            <person name="Kim S."/>
            <person name="Choi T."/>
            <person name="Kim D."/>
            <person name="Ryu S."/>
            <person name="Kim W."/>
        </authorList>
    </citation>
    <scope>NUCLEOTIDE SEQUENCE [LARGE SCALE GENOMIC DNA]</scope>
    <source>
        <tissue evidence="2">Muscle</tissue>
    </source>
</reference>
<dbReference type="EMBL" id="VSRR010012533">
    <property type="protein sequence ID" value="MPC54667.1"/>
    <property type="molecule type" value="Genomic_DNA"/>
</dbReference>
<evidence type="ECO:0000256" key="1">
    <source>
        <dbReference type="SAM" id="MobiDB-lite"/>
    </source>
</evidence>